<evidence type="ECO:0000259" key="7">
    <source>
        <dbReference type="PROSITE" id="PS50905"/>
    </source>
</evidence>
<comment type="caution">
    <text evidence="8">The sequence shown here is derived from an EMBL/GenBank/DDBJ whole genome shotgun (WGS) entry which is preliminary data.</text>
</comment>
<keyword evidence="6" id="KW-0560">Oxidoreductase</keyword>
<evidence type="ECO:0000256" key="5">
    <source>
        <dbReference type="PIRSR" id="PIRSR601519-1"/>
    </source>
</evidence>
<dbReference type="InterPro" id="IPR009078">
    <property type="entry name" value="Ferritin-like_SF"/>
</dbReference>
<sequence>MSGTEKHLEQIKKISKENIDTYVQTSTFTDEIQDQAIRTHIQLEYKSWFFFRKLGADCLRSNVSLHGFASLWKRSAQECFADATWLESYLVQRGGRSKPTDIPAPSIEWPDDPVDPVYPAHEALKVEKEILEDLLRLCGLAEKANDSALQDMIESRFLRKETSHVKDFADLLQQCVRLSKQPGHGLYHLDKELRASKGVTPWSTFNNPDWSDSLLRAAVSDL</sequence>
<feature type="binding site" evidence="5">
    <location>
        <position position="44"/>
    </location>
    <ligand>
        <name>Fe cation</name>
        <dbReference type="ChEBI" id="CHEBI:24875"/>
        <label>1</label>
    </ligand>
</feature>
<dbReference type="EMBL" id="LKCW01000221">
    <property type="protein sequence ID" value="KPM36037.1"/>
    <property type="molecule type" value="Genomic_DNA"/>
</dbReference>
<proteinExistence type="inferred from homology"/>
<dbReference type="PANTHER" id="PTHR11431:SF75">
    <property type="entry name" value="FERRITIN"/>
    <property type="match status" value="1"/>
</dbReference>
<dbReference type="GO" id="GO:0006826">
    <property type="term" value="P:iron ion transport"/>
    <property type="evidence" value="ECO:0007669"/>
    <property type="project" value="InterPro"/>
</dbReference>
<comment type="catalytic activity">
    <reaction evidence="6">
        <text>4 Fe(2+) + O2 + 4 H(+) = 4 Fe(3+) + 2 H2O</text>
        <dbReference type="Rhea" id="RHEA:11148"/>
        <dbReference type="ChEBI" id="CHEBI:15377"/>
        <dbReference type="ChEBI" id="CHEBI:15378"/>
        <dbReference type="ChEBI" id="CHEBI:15379"/>
        <dbReference type="ChEBI" id="CHEBI:29033"/>
        <dbReference type="ChEBI" id="CHEBI:29034"/>
        <dbReference type="EC" id="1.16.3.1"/>
    </reaction>
</comment>
<evidence type="ECO:0000313" key="9">
    <source>
        <dbReference type="Proteomes" id="UP000050424"/>
    </source>
</evidence>
<dbReference type="Proteomes" id="UP000050424">
    <property type="component" value="Unassembled WGS sequence"/>
</dbReference>
<dbReference type="GO" id="GO:0008198">
    <property type="term" value="F:ferrous iron binding"/>
    <property type="evidence" value="ECO:0007669"/>
    <property type="project" value="TreeGrafter"/>
</dbReference>
<dbReference type="InterPro" id="IPR009040">
    <property type="entry name" value="Ferritin-like_diiron"/>
</dbReference>
<dbReference type="GO" id="GO:0005737">
    <property type="term" value="C:cytoplasm"/>
    <property type="evidence" value="ECO:0007669"/>
    <property type="project" value="TreeGrafter"/>
</dbReference>
<dbReference type="GO" id="GO:0008199">
    <property type="term" value="F:ferric iron binding"/>
    <property type="evidence" value="ECO:0007669"/>
    <property type="project" value="InterPro"/>
</dbReference>
<keyword evidence="2 6" id="KW-0409">Iron storage</keyword>
<dbReference type="EC" id="1.16.3.1" evidence="6"/>
<dbReference type="STRING" id="78410.A0A0P7APT9"/>
<keyword evidence="3 5" id="KW-0479">Metal-binding</keyword>
<organism evidence="8 9">
    <name type="scientific">Neonectria ditissima</name>
    <dbReference type="NCBI Taxonomy" id="78410"/>
    <lineage>
        <taxon>Eukaryota</taxon>
        <taxon>Fungi</taxon>
        <taxon>Dikarya</taxon>
        <taxon>Ascomycota</taxon>
        <taxon>Pezizomycotina</taxon>
        <taxon>Sordariomycetes</taxon>
        <taxon>Hypocreomycetidae</taxon>
        <taxon>Hypocreales</taxon>
        <taxon>Nectriaceae</taxon>
        <taxon>Neonectria</taxon>
    </lineage>
</organism>
<dbReference type="PROSITE" id="PS00204">
    <property type="entry name" value="FERRITIN_2"/>
    <property type="match status" value="1"/>
</dbReference>
<dbReference type="PROSITE" id="PS50905">
    <property type="entry name" value="FERRITIN_LIKE"/>
    <property type="match status" value="1"/>
</dbReference>
<dbReference type="InterPro" id="IPR012347">
    <property type="entry name" value="Ferritin-like"/>
</dbReference>
<dbReference type="InterPro" id="IPR014034">
    <property type="entry name" value="Ferritin_CS"/>
</dbReference>
<dbReference type="InterPro" id="IPR001519">
    <property type="entry name" value="Ferritin"/>
</dbReference>
<evidence type="ECO:0000256" key="1">
    <source>
        <dbReference type="ARBA" id="ARBA00007513"/>
    </source>
</evidence>
<evidence type="ECO:0000256" key="6">
    <source>
        <dbReference type="RuleBase" id="RU361145"/>
    </source>
</evidence>
<feature type="binding site" evidence="5">
    <location>
        <position position="127"/>
    </location>
    <ligand>
        <name>Fe cation</name>
        <dbReference type="ChEBI" id="CHEBI:24875"/>
        <label>1</label>
    </ligand>
</feature>
<dbReference type="GO" id="GO:0004322">
    <property type="term" value="F:ferroxidase activity"/>
    <property type="evidence" value="ECO:0007669"/>
    <property type="project" value="UniProtKB-EC"/>
</dbReference>
<evidence type="ECO:0000313" key="8">
    <source>
        <dbReference type="EMBL" id="KPM36037.1"/>
    </source>
</evidence>
<keyword evidence="4 5" id="KW-0408">Iron</keyword>
<dbReference type="SUPFAM" id="SSF47240">
    <property type="entry name" value="Ferritin-like"/>
    <property type="match status" value="1"/>
</dbReference>
<feature type="domain" description="Ferritin-like diiron" evidence="7">
    <location>
        <begin position="27"/>
        <end position="179"/>
    </location>
</feature>
<comment type="function">
    <text evidence="6">Stores iron in a soluble, non-toxic, readily available form. Important for iron homeostasis. Iron is taken up in the ferrous form and deposited as ferric hydroxides after oxidation.</text>
</comment>
<evidence type="ECO:0000256" key="3">
    <source>
        <dbReference type="ARBA" id="ARBA00022723"/>
    </source>
</evidence>
<gene>
    <name evidence="8" type="ORF">AK830_g10544</name>
</gene>
<keyword evidence="9" id="KW-1185">Reference proteome</keyword>
<dbReference type="Gene3D" id="1.20.1260.10">
    <property type="match status" value="1"/>
</dbReference>
<protein>
    <recommendedName>
        <fullName evidence="6">Ferritin</fullName>
        <ecNumber evidence="6">1.16.3.1</ecNumber>
    </recommendedName>
</protein>
<dbReference type="InterPro" id="IPR008331">
    <property type="entry name" value="Ferritin_DPS_dom"/>
</dbReference>
<accession>A0A0P7APT9</accession>
<dbReference type="OrthoDB" id="186462at2759"/>
<name>A0A0P7APT9_9HYPO</name>
<dbReference type="PANTHER" id="PTHR11431">
    <property type="entry name" value="FERRITIN"/>
    <property type="match status" value="1"/>
</dbReference>
<evidence type="ECO:0000256" key="2">
    <source>
        <dbReference type="ARBA" id="ARBA00022434"/>
    </source>
</evidence>
<dbReference type="AlphaFoldDB" id="A0A0P7APT9"/>
<dbReference type="GO" id="GO:0006879">
    <property type="term" value="P:intracellular iron ion homeostasis"/>
    <property type="evidence" value="ECO:0007669"/>
    <property type="project" value="UniProtKB-KW"/>
</dbReference>
<evidence type="ECO:0000256" key="4">
    <source>
        <dbReference type="ARBA" id="ARBA00023004"/>
    </source>
</evidence>
<comment type="similarity">
    <text evidence="1 6">Belongs to the ferritin family.</text>
</comment>
<dbReference type="Pfam" id="PF00210">
    <property type="entry name" value="Ferritin"/>
    <property type="match status" value="1"/>
</dbReference>
<reference evidence="8 9" key="1">
    <citation type="submission" date="2015-09" db="EMBL/GenBank/DDBJ databases">
        <title>Draft genome of a European isolate of the apple canker pathogen Neonectria ditissima.</title>
        <authorList>
            <person name="Gomez-Cortecero A."/>
            <person name="Harrison R.J."/>
            <person name="Armitage A.D."/>
        </authorList>
    </citation>
    <scope>NUCLEOTIDE SEQUENCE [LARGE SCALE GENOMIC DNA]</scope>
    <source>
        <strain evidence="8 9">R09/05</strain>
    </source>
</reference>